<name>A0A4P7LMW5_9BURK</name>
<sequence>MAFRKSFEKENLIRLEQIAAANGSHLERADVLREQGHFAEAQAALVAATGDAAQLQMYRDRIHARCTKPFIVRNDDNFFS</sequence>
<accession>A0A4P7LMW5</accession>
<geneLocation type="plasmid" evidence="1">
    <name>unnamed4</name>
</geneLocation>
<evidence type="ECO:0000313" key="1">
    <source>
        <dbReference type="EMBL" id="QBY56179.1"/>
    </source>
</evidence>
<dbReference type="KEGG" id="cox:E0W60_34540"/>
<protein>
    <submittedName>
        <fullName evidence="1">Uncharacterized protein</fullName>
    </submittedName>
</protein>
<gene>
    <name evidence="1" type="ORF">E0W60_34540</name>
</gene>
<dbReference type="Proteomes" id="UP000295294">
    <property type="component" value="Plasmid unnamed4"/>
</dbReference>
<organism evidence="1 2">
    <name type="scientific">Cupriavidus oxalaticus</name>
    <dbReference type="NCBI Taxonomy" id="96344"/>
    <lineage>
        <taxon>Bacteria</taxon>
        <taxon>Pseudomonadati</taxon>
        <taxon>Pseudomonadota</taxon>
        <taxon>Betaproteobacteria</taxon>
        <taxon>Burkholderiales</taxon>
        <taxon>Burkholderiaceae</taxon>
        <taxon>Cupriavidus</taxon>
    </lineage>
</organism>
<dbReference type="RefSeq" id="WP_135707344.1">
    <property type="nucleotide sequence ID" value="NZ_CP038639.1"/>
</dbReference>
<dbReference type="AlphaFoldDB" id="A0A4P7LMW5"/>
<keyword evidence="1" id="KW-0614">Plasmid</keyword>
<reference evidence="1 2" key="1">
    <citation type="submission" date="2019-03" db="EMBL/GenBank/DDBJ databases">
        <title>Efficiently degradation of phenoxyalkanoic acid herbicides by Cupriavidus oxalaticus strain X32.</title>
        <authorList>
            <person name="Sheng X."/>
        </authorList>
    </citation>
    <scope>NUCLEOTIDE SEQUENCE [LARGE SCALE GENOMIC DNA]</scope>
    <source>
        <strain evidence="1 2">X32</strain>
        <plasmid evidence="1 2">unnamed4</plasmid>
    </source>
</reference>
<proteinExistence type="predicted"/>
<evidence type="ECO:0000313" key="2">
    <source>
        <dbReference type="Proteomes" id="UP000295294"/>
    </source>
</evidence>
<dbReference type="EMBL" id="CP038639">
    <property type="protein sequence ID" value="QBY56179.1"/>
    <property type="molecule type" value="Genomic_DNA"/>
</dbReference>